<gene>
    <name evidence="1" type="primary">mtnD</name>
    <name evidence="2" type="ORF">O6P33_08455</name>
</gene>
<keyword evidence="1" id="KW-0479">Metal-binding</keyword>
<comment type="function">
    <text evidence="1">Catalyzes 2 different reactions between oxygene and the acireductone 1,2-dihydroxy-3-keto-5-methylthiopentene (DHK-MTPene) depending upon the metal bound in the active site. Fe-containing acireductone dioxygenase (Fe-ARD) produces formate and 2-keto-4-methylthiobutyrate (KMTB), the alpha-ketoacid precursor of methionine in the methionine recycle pathway. Ni-containing acireductone dioxygenase (Ni-ARD) produces methylthiopropionate, carbon monoxide and formate, and does not lie on the methionine recycle pathway.</text>
</comment>
<dbReference type="GO" id="GO:0019284">
    <property type="term" value="P:L-methionine salvage from S-adenosylmethionine"/>
    <property type="evidence" value="ECO:0007669"/>
    <property type="project" value="InterPro"/>
</dbReference>
<feature type="binding site" evidence="1">
    <location>
        <position position="103"/>
    </location>
    <ligand>
        <name>Fe(2+)</name>
        <dbReference type="ChEBI" id="CHEBI:29033"/>
    </ligand>
</feature>
<feature type="binding site" evidence="1">
    <location>
        <position position="141"/>
    </location>
    <ligand>
        <name>Ni(2+)</name>
        <dbReference type="ChEBI" id="CHEBI:49786"/>
    </ligand>
</feature>
<evidence type="ECO:0000256" key="1">
    <source>
        <dbReference type="HAMAP-Rule" id="MF_01682"/>
    </source>
</evidence>
<dbReference type="EC" id="1.13.11.53" evidence="1"/>
<comment type="pathway">
    <text evidence="1">Amino-acid biosynthesis; L-methionine biosynthesis via salvage pathway; L-methionine from S-methyl-5-thio-alpha-D-ribose 1-phosphate: step 5/6.</text>
</comment>
<keyword evidence="1" id="KW-0560">Oxidoreductase</keyword>
<feature type="binding site" evidence="1">
    <location>
        <position position="141"/>
    </location>
    <ligand>
        <name>Fe(2+)</name>
        <dbReference type="ChEBI" id="CHEBI:29033"/>
    </ligand>
</feature>
<organism evidence="2 3">
    <name type="scientific">Denitrificimonas caeni</name>
    <dbReference type="NCBI Taxonomy" id="521720"/>
    <lineage>
        <taxon>Bacteria</taxon>
        <taxon>Pseudomonadati</taxon>
        <taxon>Pseudomonadota</taxon>
        <taxon>Gammaproteobacteria</taxon>
        <taxon>Pseudomonadales</taxon>
        <taxon>Pseudomonadaceae</taxon>
        <taxon>Denitrificimonas</taxon>
    </lineage>
</organism>
<keyword evidence="1 2" id="KW-0223">Dioxygenase</keyword>
<dbReference type="GO" id="GO:0010308">
    <property type="term" value="F:acireductone dioxygenase (Ni2+-requiring) activity"/>
    <property type="evidence" value="ECO:0007669"/>
    <property type="project" value="UniProtKB-UniRule"/>
</dbReference>
<evidence type="ECO:0000313" key="2">
    <source>
        <dbReference type="EMBL" id="WBE24407.1"/>
    </source>
</evidence>
<dbReference type="InterPro" id="IPR014710">
    <property type="entry name" value="RmlC-like_jellyroll"/>
</dbReference>
<comment type="similarity">
    <text evidence="1">Belongs to the acireductone dioxygenase (ARD) family.</text>
</comment>
<keyword evidence="1" id="KW-0533">Nickel</keyword>
<dbReference type="EMBL" id="CP114976">
    <property type="protein sequence ID" value="WBE24407.1"/>
    <property type="molecule type" value="Genomic_DNA"/>
</dbReference>
<dbReference type="Gene3D" id="2.60.120.10">
    <property type="entry name" value="Jelly Rolls"/>
    <property type="match status" value="1"/>
</dbReference>
<name>A0AAE9VN73_9GAMM</name>
<keyword evidence="3" id="KW-1185">Reference proteome</keyword>
<comment type="catalytic activity">
    <reaction evidence="1">
        <text>1,2-dihydroxy-5-(methylsulfanyl)pent-1-en-3-one + O2 = 4-methylsulfanyl-2-oxobutanoate + formate + 2 H(+)</text>
        <dbReference type="Rhea" id="RHEA:24504"/>
        <dbReference type="ChEBI" id="CHEBI:15378"/>
        <dbReference type="ChEBI" id="CHEBI:15379"/>
        <dbReference type="ChEBI" id="CHEBI:15740"/>
        <dbReference type="ChEBI" id="CHEBI:16723"/>
        <dbReference type="ChEBI" id="CHEBI:49252"/>
        <dbReference type="EC" id="1.13.11.54"/>
    </reaction>
</comment>
<accession>A0AAE9VN73</accession>
<feature type="site" description="May play a role in metal incorporation in vivo" evidence="1">
    <location>
        <position position="96"/>
    </location>
</feature>
<dbReference type="GO" id="GO:0019509">
    <property type="term" value="P:L-methionine salvage from methylthioadenosine"/>
    <property type="evidence" value="ECO:0007669"/>
    <property type="project" value="UniProtKB-UniRule"/>
</dbReference>
<keyword evidence="1" id="KW-0028">Amino-acid biosynthesis</keyword>
<dbReference type="Pfam" id="PF03079">
    <property type="entry name" value="ARD"/>
    <property type="match status" value="1"/>
</dbReference>
<dbReference type="EC" id="1.13.11.54" evidence="1"/>
<dbReference type="Proteomes" id="UP001212189">
    <property type="component" value="Chromosome"/>
</dbReference>
<protein>
    <recommendedName>
        <fullName evidence="1">Acireductone dioxygenase</fullName>
    </recommendedName>
    <alternativeName>
        <fullName evidence="1">1,2-dihydroxy-3-keto-5-methylthiopentene dioxygenase</fullName>
        <shortName evidence="1">DHK-MTPene dioxygenase</shortName>
    </alternativeName>
    <alternativeName>
        <fullName evidence="1">Acireductone dioxygenase (Fe(2+)-requiring)</fullName>
        <shortName evidence="1">ARD'</shortName>
        <shortName evidence="1">Fe-ARD</shortName>
        <ecNumber evidence="1">1.13.11.54</ecNumber>
    </alternativeName>
    <alternativeName>
        <fullName evidence="1">Acireductone dioxygenase (Ni(2+)-requiring)</fullName>
        <shortName evidence="1">ARD</shortName>
        <shortName evidence="1">Ni-ARD</shortName>
        <ecNumber evidence="1">1.13.11.53</ecNumber>
    </alternativeName>
</protein>
<comment type="cofactor">
    <cofactor evidence="1">
        <name>Fe(2+)</name>
        <dbReference type="ChEBI" id="CHEBI:29033"/>
    </cofactor>
    <text evidence="1">Binds 1 Fe(2+) cation per monomer.</text>
</comment>
<dbReference type="GO" id="GO:0005506">
    <property type="term" value="F:iron ion binding"/>
    <property type="evidence" value="ECO:0007669"/>
    <property type="project" value="UniProtKB-UniRule"/>
</dbReference>
<reference evidence="2 3" key="1">
    <citation type="submission" date="2022-12" db="EMBL/GenBank/DDBJ databases">
        <title>Coexistence and Characterization of a Novel Tigecycline Resistance gene tet(X) variant and blaNDM-1 in a Pseudomonas caeni Isolate of Chicken Origin.</title>
        <authorList>
            <person name="Lu X."/>
            <person name="Zhang L."/>
            <person name="Li R."/>
            <person name="Wang Z."/>
        </authorList>
    </citation>
    <scope>NUCLEOTIDE SEQUENCE [LARGE SCALE GENOMIC DNA]</scope>
    <source>
        <strain evidence="2 3">CE14</strain>
    </source>
</reference>
<keyword evidence="1" id="KW-0486">Methionine biosynthesis</keyword>
<comment type="catalytic activity">
    <reaction evidence="1">
        <text>1,2-dihydroxy-5-(methylsulfanyl)pent-1-en-3-one + O2 = 3-(methylsulfanyl)propanoate + CO + formate + 2 H(+)</text>
        <dbReference type="Rhea" id="RHEA:14161"/>
        <dbReference type="ChEBI" id="CHEBI:15378"/>
        <dbReference type="ChEBI" id="CHEBI:15379"/>
        <dbReference type="ChEBI" id="CHEBI:15740"/>
        <dbReference type="ChEBI" id="CHEBI:17245"/>
        <dbReference type="ChEBI" id="CHEBI:49016"/>
        <dbReference type="ChEBI" id="CHEBI:49252"/>
        <dbReference type="EC" id="1.13.11.53"/>
    </reaction>
</comment>
<keyword evidence="1" id="KW-0408">Iron</keyword>
<dbReference type="GO" id="GO:0016151">
    <property type="term" value="F:nickel cation binding"/>
    <property type="evidence" value="ECO:0007669"/>
    <property type="project" value="UniProtKB-UniRule"/>
</dbReference>
<evidence type="ECO:0000313" key="3">
    <source>
        <dbReference type="Proteomes" id="UP001212189"/>
    </source>
</evidence>
<feature type="binding site" evidence="1">
    <location>
        <position position="103"/>
    </location>
    <ligand>
        <name>Ni(2+)</name>
        <dbReference type="ChEBI" id="CHEBI:49786"/>
    </ligand>
</feature>
<comment type="subunit">
    <text evidence="1">Monomer.</text>
</comment>
<dbReference type="InterPro" id="IPR023956">
    <property type="entry name" value="ARD_bac"/>
</dbReference>
<sequence>MSQLFVYHSSQPMQAVKVLNHFEDISSTLAAVGVHFAQWQAKQPLTAASSAEDIVAAYADDIADLKQGQGYDCVEVISMDEAHPEKAELRAKWLDEQVSSADESLCFVSGRALLSFHIDQHVYAVLCAKGALLTLPAGIRHWFDMGERPRFTALRLFNQSKASEVQFTGEKLAQQYPTLDEML</sequence>
<dbReference type="GO" id="GO:0010309">
    <property type="term" value="F:acireductone dioxygenase [iron(II)-requiring] activity"/>
    <property type="evidence" value="ECO:0007669"/>
    <property type="project" value="UniProtKB-UniRule"/>
</dbReference>
<dbReference type="InterPro" id="IPR004313">
    <property type="entry name" value="ARD"/>
</dbReference>
<dbReference type="CDD" id="cd02232">
    <property type="entry name" value="cupin_ARD"/>
    <property type="match status" value="1"/>
</dbReference>
<dbReference type="InterPro" id="IPR011051">
    <property type="entry name" value="RmlC_Cupin_sf"/>
</dbReference>
<dbReference type="SUPFAM" id="SSF51182">
    <property type="entry name" value="RmlC-like cupins"/>
    <property type="match status" value="1"/>
</dbReference>
<dbReference type="HAMAP" id="MF_01682">
    <property type="entry name" value="Salvage_MtnD"/>
    <property type="match status" value="1"/>
</dbReference>
<comment type="caution">
    <text evidence="1">Lacks conserved residue(s) required for the propagation of feature annotation.</text>
</comment>
<dbReference type="KEGG" id="dce:O6P33_08455"/>
<dbReference type="RefSeq" id="WP_269817350.1">
    <property type="nucleotide sequence ID" value="NZ_CP114976.1"/>
</dbReference>
<comment type="cofactor">
    <cofactor evidence="1">
        <name>Ni(2+)</name>
        <dbReference type="ChEBI" id="CHEBI:49786"/>
    </cofactor>
    <text evidence="1">Binds 1 nickel ion per monomer.</text>
</comment>
<dbReference type="AlphaFoldDB" id="A0AAE9VN73"/>
<feature type="site" description="May play a role in transmitting local conformational changes" evidence="1">
    <location>
        <position position="102"/>
    </location>
</feature>
<proteinExistence type="inferred from homology"/>